<evidence type="ECO:0000256" key="1">
    <source>
        <dbReference type="SAM" id="MobiDB-lite"/>
    </source>
</evidence>
<dbReference type="SUPFAM" id="SSF48452">
    <property type="entry name" value="TPR-like"/>
    <property type="match status" value="1"/>
</dbReference>
<feature type="region of interest" description="Disordered" evidence="1">
    <location>
        <begin position="156"/>
        <end position="209"/>
    </location>
</feature>
<feature type="compositionally biased region" description="Low complexity" evidence="1">
    <location>
        <begin position="182"/>
        <end position="209"/>
    </location>
</feature>
<proteinExistence type="predicted"/>
<comment type="caution">
    <text evidence="2">The sequence shown here is derived from an EMBL/GenBank/DDBJ whole genome shotgun (WGS) entry which is preliminary data.</text>
</comment>
<reference evidence="2 3" key="1">
    <citation type="submission" date="2024-09" db="EMBL/GenBank/DDBJ databases">
        <title>Draft genome sequence of multifaceted antimicrobials producing Streptomyces sp. strain FH1.</title>
        <authorList>
            <person name="Hassan F."/>
            <person name="Ali H."/>
            <person name="Hassan N."/>
            <person name="Nawaz A."/>
        </authorList>
    </citation>
    <scope>NUCLEOTIDE SEQUENCE [LARGE SCALE GENOMIC DNA]</scope>
    <source>
        <strain evidence="2 3">FH1</strain>
    </source>
</reference>
<gene>
    <name evidence="2" type="ORF">ACE11A_21050</name>
</gene>
<protein>
    <recommendedName>
        <fullName evidence="4">Tetratricopeptide repeat protein</fullName>
    </recommendedName>
</protein>
<evidence type="ECO:0000313" key="3">
    <source>
        <dbReference type="Proteomes" id="UP001577267"/>
    </source>
</evidence>
<dbReference type="Gene3D" id="1.25.40.10">
    <property type="entry name" value="Tetratricopeptide repeat domain"/>
    <property type="match status" value="1"/>
</dbReference>
<dbReference type="EMBL" id="JBHGBT010000022">
    <property type="protein sequence ID" value="MFB4196833.1"/>
    <property type="molecule type" value="Genomic_DNA"/>
</dbReference>
<organism evidence="2 3">
    <name type="scientific">Streptomyces carpaticus</name>
    <dbReference type="NCBI Taxonomy" id="285558"/>
    <lineage>
        <taxon>Bacteria</taxon>
        <taxon>Bacillati</taxon>
        <taxon>Actinomycetota</taxon>
        <taxon>Actinomycetes</taxon>
        <taxon>Kitasatosporales</taxon>
        <taxon>Streptomycetaceae</taxon>
        <taxon>Streptomyces</taxon>
    </lineage>
</organism>
<name>A0ABV4ZRS7_9ACTN</name>
<dbReference type="RefSeq" id="WP_375064952.1">
    <property type="nucleotide sequence ID" value="NZ_JBHGBT010000022.1"/>
</dbReference>
<dbReference type="Proteomes" id="UP001577267">
    <property type="component" value="Unassembled WGS sequence"/>
</dbReference>
<evidence type="ECO:0008006" key="4">
    <source>
        <dbReference type="Google" id="ProtNLM"/>
    </source>
</evidence>
<sequence length="209" mass="22601">MSMSMGDDERAYEEARRALDLARETGYRRVESHAPRILGQLHARRAEPERALHRHLRSEAIAREVSGPGLLAAALNSLAGARAVAGHPREALRGYAESIALAVGSDHRDLLAHAPAGIAEMYAGLGDRDSARAHWRQALTTARPWGCPRPNTYGSGWLSAARSRPPPERHRPTPPGRPPGCQPWRARSAAPTSPARPPSWAATTCACGR</sequence>
<dbReference type="InterPro" id="IPR011990">
    <property type="entry name" value="TPR-like_helical_dom_sf"/>
</dbReference>
<evidence type="ECO:0000313" key="2">
    <source>
        <dbReference type="EMBL" id="MFB4196833.1"/>
    </source>
</evidence>
<accession>A0ABV4ZRS7</accession>
<keyword evidence="3" id="KW-1185">Reference proteome</keyword>